<sequence>MLEIVRVRSPPPCAGFNFLIALKEDQSHPNLNGTLHGRDSSKLARSLLRSAYPTHVFIQKQVPNPEICAE</sequence>
<proteinExistence type="predicted"/>
<reference evidence="1" key="1">
    <citation type="submission" date="2021-06" db="EMBL/GenBank/DDBJ databases">
        <authorList>
            <person name="Kallberg Y."/>
            <person name="Tangrot J."/>
            <person name="Rosling A."/>
        </authorList>
    </citation>
    <scope>NUCLEOTIDE SEQUENCE</scope>
    <source>
        <strain evidence="1">IA702</strain>
    </source>
</reference>
<organism evidence="1 2">
    <name type="scientific">Paraglomus occultum</name>
    <dbReference type="NCBI Taxonomy" id="144539"/>
    <lineage>
        <taxon>Eukaryota</taxon>
        <taxon>Fungi</taxon>
        <taxon>Fungi incertae sedis</taxon>
        <taxon>Mucoromycota</taxon>
        <taxon>Glomeromycotina</taxon>
        <taxon>Glomeromycetes</taxon>
        <taxon>Paraglomerales</taxon>
        <taxon>Paraglomeraceae</taxon>
        <taxon>Paraglomus</taxon>
    </lineage>
</organism>
<comment type="caution">
    <text evidence="1">The sequence shown here is derived from an EMBL/GenBank/DDBJ whole genome shotgun (WGS) entry which is preliminary data.</text>
</comment>
<evidence type="ECO:0000313" key="1">
    <source>
        <dbReference type="EMBL" id="CAG8548672.1"/>
    </source>
</evidence>
<evidence type="ECO:0000313" key="2">
    <source>
        <dbReference type="Proteomes" id="UP000789572"/>
    </source>
</evidence>
<gene>
    <name evidence="1" type="ORF">POCULU_LOCUS4907</name>
</gene>
<dbReference type="EMBL" id="CAJVPJ010000683">
    <property type="protein sequence ID" value="CAG8548672.1"/>
    <property type="molecule type" value="Genomic_DNA"/>
</dbReference>
<dbReference type="Proteomes" id="UP000789572">
    <property type="component" value="Unassembled WGS sequence"/>
</dbReference>
<dbReference type="AlphaFoldDB" id="A0A9N9B2R0"/>
<protein>
    <submittedName>
        <fullName evidence="1">3292_t:CDS:1</fullName>
    </submittedName>
</protein>
<accession>A0A9N9B2R0</accession>
<name>A0A9N9B2R0_9GLOM</name>
<keyword evidence="2" id="KW-1185">Reference proteome</keyword>